<name>A0A6M7U5C8_RHILI</name>
<evidence type="ECO:0000313" key="2">
    <source>
        <dbReference type="Proteomes" id="UP000093737"/>
    </source>
</evidence>
<dbReference type="AlphaFoldDB" id="A0A6M7U5C8"/>
<organism evidence="1 2">
    <name type="scientific">Rhizobium loti</name>
    <name type="common">Mesorhizobium loti</name>
    <dbReference type="NCBI Taxonomy" id="381"/>
    <lineage>
        <taxon>Bacteria</taxon>
        <taxon>Pseudomonadati</taxon>
        <taxon>Pseudomonadota</taxon>
        <taxon>Alphaproteobacteria</taxon>
        <taxon>Hyphomicrobiales</taxon>
        <taxon>Phyllobacteriaceae</taxon>
        <taxon>Mesorhizobium</taxon>
    </lineage>
</organism>
<accession>A0A6M7U5C8</accession>
<comment type="caution">
    <text evidence="1">The sequence shown here is derived from an EMBL/GenBank/DDBJ whole genome shotgun (WGS) entry which is preliminary data.</text>
</comment>
<sequence length="144" mass="15020">MRKTVQLVLTASLCGCVAAAPRPDAGGGQRVEPIPIPLALEEIITTGIRQRLPDPASAKFGRMLAGERTLNGRKEIVVCGFVNGKDPSGGYGRDQAFIAKIYPDSGSSFELVAMGDASETRHIVGSTCSAAGLPMSDSSSKTQL</sequence>
<dbReference type="Proteomes" id="UP000093737">
    <property type="component" value="Unassembled WGS sequence"/>
</dbReference>
<dbReference type="RefSeq" id="WP_065005074.1">
    <property type="nucleotide sequence ID" value="NZ_CP033334.1"/>
</dbReference>
<gene>
    <name evidence="1" type="ORF">A8145_07330</name>
</gene>
<reference evidence="1 2" key="1">
    <citation type="submission" date="2016-05" db="EMBL/GenBank/DDBJ databases">
        <authorList>
            <person name="Ramsay J.P."/>
        </authorList>
    </citation>
    <scope>NUCLEOTIDE SEQUENCE [LARGE SCALE GENOMIC DNA]</scope>
    <source>
        <strain evidence="1 2">NZP2042</strain>
    </source>
</reference>
<proteinExistence type="predicted"/>
<evidence type="ECO:0000313" key="1">
    <source>
        <dbReference type="EMBL" id="OBQ72596.1"/>
    </source>
</evidence>
<protein>
    <submittedName>
        <fullName evidence="1">Uncharacterized protein</fullName>
    </submittedName>
</protein>
<dbReference type="PROSITE" id="PS51257">
    <property type="entry name" value="PROKAR_LIPOPROTEIN"/>
    <property type="match status" value="1"/>
</dbReference>
<dbReference type="EMBL" id="LYTK01000001">
    <property type="protein sequence ID" value="OBQ72596.1"/>
    <property type="molecule type" value="Genomic_DNA"/>
</dbReference>